<dbReference type="PROSITE" id="PS51352">
    <property type="entry name" value="THIOREDOXIN_2"/>
    <property type="match status" value="1"/>
</dbReference>
<evidence type="ECO:0000313" key="2">
    <source>
        <dbReference type="EMBL" id="KKB56479.1"/>
    </source>
</evidence>
<dbReference type="PANTHER" id="PTHR42852">
    <property type="entry name" value="THIOL:DISULFIDE INTERCHANGE PROTEIN DSBE"/>
    <property type="match status" value="1"/>
</dbReference>
<sequence>MKFFQHIVLVLLFVNLVACSETGRVIDYPVVEKTNTNALELYRVEVSDTATILQMALYNRPGEFALLSSEVSLMGKTTGKTYRLTNVSGCELGKKIIMPASGCCWVTLQFEPVSPKDKFIDFISLKDNWDLRLEGIHLKPIEQPRNTFECVLEGEVKDWPECSRLLLTEACKQDVARQYSIPVVDGKFRYTLRDSVNRLYQLCSWHDYMNNGFYPVDFISEKGKTHFKLYNGDAVETSGIQSDSPLNKELQHVKEGSIMDPLFSKRRQLMQDKQYYLSEIHALKDRVDQESDESIREQLMEDGRAYFEKGDGMTEQARSLEKEINESFQKEKERNIAYIRTYPTLVGLCLYKYWLFREIGIFKSQPSLSNIPMFEEIFENLYKEQYASHPYIKEIGNNLAGLQLKKGDPFVDFVAPDVEGNSHRLSDLIQGKYALLDLWSSWCSPCRAYSKLIIPTYETYKDKGFTVVGVAREANSTGPLEKALQQDQYPWINLVDLNGQVGVWEMYGETGAGGRFLIDPEGKILALDPLPEQVEKLLKEHIQ</sequence>
<feature type="domain" description="Thioredoxin" evidence="1">
    <location>
        <begin position="404"/>
        <end position="543"/>
    </location>
</feature>
<dbReference type="HOGENOM" id="CLU_036806_0_0_10"/>
<dbReference type="Proteomes" id="UP000033047">
    <property type="component" value="Unassembled WGS sequence"/>
</dbReference>
<accession>A0A0F5JFD1</accession>
<dbReference type="STRING" id="927665.HMPREF1535_02455"/>
<protein>
    <recommendedName>
        <fullName evidence="1">Thioredoxin domain-containing protein</fullName>
    </recommendedName>
</protein>
<evidence type="ECO:0000259" key="1">
    <source>
        <dbReference type="PROSITE" id="PS51352"/>
    </source>
</evidence>
<dbReference type="Pfam" id="PF00578">
    <property type="entry name" value="AhpC-TSA"/>
    <property type="match status" value="1"/>
</dbReference>
<dbReference type="GO" id="GO:0016491">
    <property type="term" value="F:oxidoreductase activity"/>
    <property type="evidence" value="ECO:0007669"/>
    <property type="project" value="InterPro"/>
</dbReference>
<dbReference type="PATRIC" id="fig|927665.4.peg.2524"/>
<dbReference type="RefSeq" id="WP_052716698.1">
    <property type="nucleotide sequence ID" value="NZ_KQ033912.1"/>
</dbReference>
<dbReference type="EMBL" id="AQHV01000011">
    <property type="protein sequence ID" value="KKB56479.1"/>
    <property type="molecule type" value="Genomic_DNA"/>
</dbReference>
<name>A0A0F5JFD1_9BACT</name>
<proteinExistence type="predicted"/>
<dbReference type="InterPro" id="IPR036249">
    <property type="entry name" value="Thioredoxin-like_sf"/>
</dbReference>
<dbReference type="AlphaFoldDB" id="A0A0F5JFD1"/>
<reference evidence="2 3" key="1">
    <citation type="submission" date="2013-04" db="EMBL/GenBank/DDBJ databases">
        <title>The Genome Sequence of Parabacteroides goldsteinii DSM 19448.</title>
        <authorList>
            <consortium name="The Broad Institute Genomics Platform"/>
            <person name="Earl A."/>
            <person name="Ward D."/>
            <person name="Feldgarden M."/>
            <person name="Gevers D."/>
            <person name="Martens E."/>
            <person name="Sakamoto M."/>
            <person name="Benno Y."/>
            <person name="Song Y."/>
            <person name="Liu C."/>
            <person name="Lee J."/>
            <person name="Bolanos M."/>
            <person name="Vaisanen M.L."/>
            <person name="Finegold S.M."/>
            <person name="Walker B."/>
            <person name="Young S."/>
            <person name="Zeng Q."/>
            <person name="Gargeya S."/>
            <person name="Fitzgerald M."/>
            <person name="Haas B."/>
            <person name="Abouelleil A."/>
            <person name="Allen A.W."/>
            <person name="Alvarado L."/>
            <person name="Arachchi H.M."/>
            <person name="Berlin A.M."/>
            <person name="Chapman S.B."/>
            <person name="Gainer-Dewar J."/>
            <person name="Goldberg J."/>
            <person name="Griggs A."/>
            <person name="Gujja S."/>
            <person name="Hansen M."/>
            <person name="Howarth C."/>
            <person name="Imamovic A."/>
            <person name="Ireland A."/>
            <person name="Larimer J."/>
            <person name="McCowan C."/>
            <person name="Murphy C."/>
            <person name="Pearson M."/>
            <person name="Poon T.W."/>
            <person name="Priest M."/>
            <person name="Roberts A."/>
            <person name="Saif S."/>
            <person name="Shea T."/>
            <person name="Sisk P."/>
            <person name="Sykes S."/>
            <person name="Wortman J."/>
            <person name="Nusbaum C."/>
            <person name="Birren B."/>
        </authorList>
    </citation>
    <scope>NUCLEOTIDE SEQUENCE [LARGE SCALE GENOMIC DNA]</scope>
    <source>
        <strain evidence="2 3">DSM 19448</strain>
    </source>
</reference>
<comment type="caution">
    <text evidence="2">The sequence shown here is derived from an EMBL/GenBank/DDBJ whole genome shotgun (WGS) entry which is preliminary data.</text>
</comment>
<dbReference type="CDD" id="cd02966">
    <property type="entry name" value="TlpA_like_family"/>
    <property type="match status" value="1"/>
</dbReference>
<dbReference type="InterPro" id="IPR013766">
    <property type="entry name" value="Thioredoxin_domain"/>
</dbReference>
<gene>
    <name evidence="2" type="ORF">HMPREF1535_02455</name>
</gene>
<evidence type="ECO:0000313" key="3">
    <source>
        <dbReference type="Proteomes" id="UP000033047"/>
    </source>
</evidence>
<dbReference type="InterPro" id="IPR050553">
    <property type="entry name" value="Thioredoxin_ResA/DsbE_sf"/>
</dbReference>
<dbReference type="SUPFAM" id="SSF52833">
    <property type="entry name" value="Thioredoxin-like"/>
    <property type="match status" value="1"/>
</dbReference>
<dbReference type="PANTHER" id="PTHR42852:SF13">
    <property type="entry name" value="PROTEIN DIPZ"/>
    <property type="match status" value="1"/>
</dbReference>
<dbReference type="Gene3D" id="3.40.30.10">
    <property type="entry name" value="Glutaredoxin"/>
    <property type="match status" value="1"/>
</dbReference>
<organism evidence="2 3">
    <name type="scientific">Parabacteroides goldsteinii DSM 19448 = WAL 12034</name>
    <dbReference type="NCBI Taxonomy" id="927665"/>
    <lineage>
        <taxon>Bacteria</taxon>
        <taxon>Pseudomonadati</taxon>
        <taxon>Bacteroidota</taxon>
        <taxon>Bacteroidia</taxon>
        <taxon>Bacteroidales</taxon>
        <taxon>Tannerellaceae</taxon>
        <taxon>Parabacteroides</taxon>
    </lineage>
</organism>
<dbReference type="InterPro" id="IPR000866">
    <property type="entry name" value="AhpC/TSA"/>
</dbReference>
<dbReference type="GO" id="GO:0016209">
    <property type="term" value="F:antioxidant activity"/>
    <property type="evidence" value="ECO:0007669"/>
    <property type="project" value="InterPro"/>
</dbReference>